<organism evidence="2 3">
    <name type="scientific">Schizosaccharomyces cryophilus (strain OY26 / ATCC MYA-4695 / CBS 11777 / NBRC 106824 / NRRL Y48691)</name>
    <name type="common">Fission yeast</name>
    <dbReference type="NCBI Taxonomy" id="653667"/>
    <lineage>
        <taxon>Eukaryota</taxon>
        <taxon>Fungi</taxon>
        <taxon>Dikarya</taxon>
        <taxon>Ascomycota</taxon>
        <taxon>Taphrinomycotina</taxon>
        <taxon>Schizosaccharomycetes</taxon>
        <taxon>Schizosaccharomycetales</taxon>
        <taxon>Schizosaccharomycetaceae</taxon>
        <taxon>Schizosaccharomyces</taxon>
    </lineage>
</organism>
<name>S9X7N2_SCHCR</name>
<evidence type="ECO:0000313" key="2">
    <source>
        <dbReference type="EMBL" id="EPY53117.1"/>
    </source>
</evidence>
<dbReference type="AlphaFoldDB" id="S9X7N2"/>
<keyword evidence="3" id="KW-1185">Reference proteome</keyword>
<dbReference type="HOGENOM" id="CLU_1062290_0_0_1"/>
<dbReference type="Proteomes" id="UP000015464">
    <property type="component" value="Unassembled WGS sequence"/>
</dbReference>
<accession>S9X7N2</accession>
<dbReference type="RefSeq" id="XP_013021376.1">
    <property type="nucleotide sequence ID" value="XM_013165922.1"/>
</dbReference>
<feature type="signal peptide" evidence="1">
    <location>
        <begin position="1"/>
        <end position="20"/>
    </location>
</feature>
<gene>
    <name evidence="2" type="ORF">SPOG_03658</name>
</gene>
<reference evidence="2 3" key="1">
    <citation type="journal article" date="2011" name="Science">
        <title>Comparative functional genomics of the fission yeasts.</title>
        <authorList>
            <person name="Rhind N."/>
            <person name="Chen Z."/>
            <person name="Yassour M."/>
            <person name="Thompson D.A."/>
            <person name="Haas B.J."/>
            <person name="Habib N."/>
            <person name="Wapinski I."/>
            <person name="Roy S."/>
            <person name="Lin M.F."/>
            <person name="Heiman D.I."/>
            <person name="Young S.K."/>
            <person name="Furuya K."/>
            <person name="Guo Y."/>
            <person name="Pidoux A."/>
            <person name="Chen H.M."/>
            <person name="Robbertse B."/>
            <person name="Goldberg J.M."/>
            <person name="Aoki K."/>
            <person name="Bayne E.H."/>
            <person name="Berlin A.M."/>
            <person name="Desjardins C.A."/>
            <person name="Dobbs E."/>
            <person name="Dukaj L."/>
            <person name="Fan L."/>
            <person name="FitzGerald M.G."/>
            <person name="French C."/>
            <person name="Gujja S."/>
            <person name="Hansen K."/>
            <person name="Keifenheim D."/>
            <person name="Levin J.Z."/>
            <person name="Mosher R.A."/>
            <person name="Mueller C.A."/>
            <person name="Pfiffner J."/>
            <person name="Priest M."/>
            <person name="Russ C."/>
            <person name="Smialowska A."/>
            <person name="Swoboda P."/>
            <person name="Sykes S.M."/>
            <person name="Vaughn M."/>
            <person name="Vengrova S."/>
            <person name="Yoder R."/>
            <person name="Zeng Q."/>
            <person name="Allshire R."/>
            <person name="Baulcombe D."/>
            <person name="Birren B.W."/>
            <person name="Brown W."/>
            <person name="Ekwall K."/>
            <person name="Kellis M."/>
            <person name="Leatherwood J."/>
            <person name="Levin H."/>
            <person name="Margalit H."/>
            <person name="Martienssen R."/>
            <person name="Nieduszynski C.A."/>
            <person name="Spatafora J.W."/>
            <person name="Friedman N."/>
            <person name="Dalgaard J.Z."/>
            <person name="Baumann P."/>
            <person name="Niki H."/>
            <person name="Regev A."/>
            <person name="Nusbaum C."/>
        </authorList>
    </citation>
    <scope>NUCLEOTIDE SEQUENCE [LARGE SCALE GENOMIC DNA]</scope>
    <source>
        <strain evidence="3">OY26 / ATCC MYA-4695 / CBS 11777 / NBRC 106824 / NRRL Y48691</strain>
    </source>
</reference>
<sequence>MLTIAGLVIVCLAWVQQAVCTEHNAKGLIDINYDRLPVDYQVILRQHTDDTSFRLNASTHQLSAYDYLTKSEGRTEDGDRALCLLMTGVDDIDCYLFHDSKAKSMKSNTPRNEALATKVTLLLHILLTEWEWPSSFIESYPYPFMFGGSISLVHFLYNNGQRIKFGSYGGISNCEDECCELWNCRKTHQSIPILPLERYEETCQNQCKDDEKIQTWNLEVSGINIKGKVRDSSTYRPNSLQAYLAKQDECCPGCTNFFKPFF</sequence>
<protein>
    <submittedName>
        <fullName evidence="2">Uncharacterized protein</fullName>
    </submittedName>
</protein>
<keyword evidence="1" id="KW-0732">Signal</keyword>
<dbReference type="GeneID" id="25037975"/>
<evidence type="ECO:0000313" key="3">
    <source>
        <dbReference type="Proteomes" id="UP000015464"/>
    </source>
</evidence>
<proteinExistence type="predicted"/>
<evidence type="ECO:0000256" key="1">
    <source>
        <dbReference type="SAM" id="SignalP"/>
    </source>
</evidence>
<dbReference type="Pfam" id="PF10353">
    <property type="entry name" value="DUF2430"/>
    <property type="match status" value="1"/>
</dbReference>
<feature type="chain" id="PRO_5004572945" evidence="1">
    <location>
        <begin position="21"/>
        <end position="262"/>
    </location>
</feature>
<dbReference type="InterPro" id="IPR019445">
    <property type="entry name" value="UPF0321"/>
</dbReference>
<dbReference type="EMBL" id="KE546988">
    <property type="protein sequence ID" value="EPY53117.1"/>
    <property type="molecule type" value="Genomic_DNA"/>
</dbReference>